<feature type="compositionally biased region" description="Basic and acidic residues" evidence="1">
    <location>
        <begin position="42"/>
        <end position="56"/>
    </location>
</feature>
<feature type="region of interest" description="Disordered" evidence="1">
    <location>
        <begin position="1"/>
        <end position="61"/>
    </location>
</feature>
<keyword evidence="3" id="KW-1185">Reference proteome</keyword>
<name>A0A6N7VYL9_9FIRM</name>
<accession>A0A6N7VYL9</accession>
<sequence>MKLGKLDNLDNPEKKTHITTTEPIVPTEVDKRKLENLLSQKRKPEIRGVNESKKNYQMDTPNTMYEIGKRMDPKSQEFYTKALYSGDTPRAKLIGKGEEFYKTGKKASGNFLTKEHPGKNAIERKENLQLPKSNNGKNVIKVKSTRPQVVIESNIAAQPEWAKENGYKTRQGIKQIYTPNTNPEGAISDKRYEKVKNIGDF</sequence>
<reference evidence="2 3" key="1">
    <citation type="submission" date="2019-08" db="EMBL/GenBank/DDBJ databases">
        <title>In-depth cultivation of the pig gut microbiome towards novel bacterial diversity and tailored functional studies.</title>
        <authorList>
            <person name="Wylensek D."/>
            <person name="Hitch T.C.A."/>
            <person name="Clavel T."/>
        </authorList>
    </citation>
    <scope>NUCLEOTIDE SEQUENCE [LARGE SCALE GENOMIC DNA]</scope>
    <source>
        <strain evidence="2 3">WCA-389-WT-23B</strain>
    </source>
</reference>
<dbReference type="EMBL" id="VUMI01000009">
    <property type="protein sequence ID" value="MSS88116.1"/>
    <property type="molecule type" value="Genomic_DNA"/>
</dbReference>
<dbReference type="AlphaFoldDB" id="A0A6N7VYL9"/>
<comment type="caution">
    <text evidence="2">The sequence shown here is derived from an EMBL/GenBank/DDBJ whole genome shotgun (WGS) entry which is preliminary data.</text>
</comment>
<evidence type="ECO:0000313" key="2">
    <source>
        <dbReference type="EMBL" id="MSS88116.1"/>
    </source>
</evidence>
<gene>
    <name evidence="2" type="ORF">FYJ45_07325</name>
</gene>
<evidence type="ECO:0000256" key="1">
    <source>
        <dbReference type="SAM" id="MobiDB-lite"/>
    </source>
</evidence>
<protein>
    <submittedName>
        <fullName evidence="2">Uncharacterized protein</fullName>
    </submittedName>
</protein>
<dbReference type="RefSeq" id="WP_154464080.1">
    <property type="nucleotide sequence ID" value="NZ_JAXDZL010000165.1"/>
</dbReference>
<feature type="compositionally biased region" description="Basic and acidic residues" evidence="1">
    <location>
        <begin position="1"/>
        <end position="16"/>
    </location>
</feature>
<proteinExistence type="predicted"/>
<evidence type="ECO:0000313" key="3">
    <source>
        <dbReference type="Proteomes" id="UP000436047"/>
    </source>
</evidence>
<organism evidence="2 3">
    <name type="scientific">Eisenbergiella porci</name>
    <dbReference type="NCBI Taxonomy" id="2652274"/>
    <lineage>
        <taxon>Bacteria</taxon>
        <taxon>Bacillati</taxon>
        <taxon>Bacillota</taxon>
        <taxon>Clostridia</taxon>
        <taxon>Lachnospirales</taxon>
        <taxon>Lachnospiraceae</taxon>
        <taxon>Eisenbergiella</taxon>
    </lineage>
</organism>
<dbReference type="Proteomes" id="UP000436047">
    <property type="component" value="Unassembled WGS sequence"/>
</dbReference>
<dbReference type="GeneID" id="86052875"/>